<dbReference type="Proteomes" id="UP001605036">
    <property type="component" value="Unassembled WGS sequence"/>
</dbReference>
<name>A0ABD1YU83_9MARC</name>
<comment type="caution">
    <text evidence="1">The sequence shown here is derived from an EMBL/GenBank/DDBJ whole genome shotgun (WGS) entry which is preliminary data.</text>
</comment>
<evidence type="ECO:0000313" key="2">
    <source>
        <dbReference type="Proteomes" id="UP001605036"/>
    </source>
</evidence>
<evidence type="ECO:0008006" key="3">
    <source>
        <dbReference type="Google" id="ProtNLM"/>
    </source>
</evidence>
<proteinExistence type="predicted"/>
<protein>
    <recommendedName>
        <fullName evidence="3">Metallothionein-like protein</fullName>
    </recommendedName>
</protein>
<dbReference type="EMBL" id="JBHFFA010000003">
    <property type="protein sequence ID" value="KAL2634331.1"/>
    <property type="molecule type" value="Genomic_DNA"/>
</dbReference>
<evidence type="ECO:0000313" key="1">
    <source>
        <dbReference type="EMBL" id="KAL2634331.1"/>
    </source>
</evidence>
<keyword evidence="2" id="KW-1185">Reference proteome</keyword>
<accession>A0ABD1YU83</accession>
<reference evidence="1 2" key="1">
    <citation type="submission" date="2024-09" db="EMBL/GenBank/DDBJ databases">
        <title>Chromosome-scale assembly of Riccia fluitans.</title>
        <authorList>
            <person name="Paukszto L."/>
            <person name="Sawicki J."/>
            <person name="Karawczyk K."/>
            <person name="Piernik-Szablinska J."/>
            <person name="Szczecinska M."/>
            <person name="Mazdziarz M."/>
        </authorList>
    </citation>
    <scope>NUCLEOTIDE SEQUENCE [LARGE SCALE GENOMIC DNA]</scope>
    <source>
        <strain evidence="1">Rf_01</strain>
        <tissue evidence="1">Aerial parts of the thallus</tissue>
    </source>
</reference>
<organism evidence="1 2">
    <name type="scientific">Riccia fluitans</name>
    <dbReference type="NCBI Taxonomy" id="41844"/>
    <lineage>
        <taxon>Eukaryota</taxon>
        <taxon>Viridiplantae</taxon>
        <taxon>Streptophyta</taxon>
        <taxon>Embryophyta</taxon>
        <taxon>Marchantiophyta</taxon>
        <taxon>Marchantiopsida</taxon>
        <taxon>Marchantiidae</taxon>
        <taxon>Marchantiales</taxon>
        <taxon>Ricciaceae</taxon>
        <taxon>Riccia</taxon>
    </lineage>
</organism>
<dbReference type="AlphaFoldDB" id="A0ABD1YU83"/>
<sequence>MKHVTLHTDEQMRAASDGTFFSLKIRILASVIPYRNDFSSENQISLAHATRGGEWMVYPKALEEGNLKQRSGGHLHRRRPNTRRDKSFVHLLSSTPSLVTMSGCGNANCNCGASCNGCNCKKNMDDSMITTGLECDTTGCSCTACSNCAPSCGCSSCSCH</sequence>
<gene>
    <name evidence="1" type="ORF">R1flu_005810</name>
</gene>